<organism evidence="2 3">
    <name type="scientific">Phytophthora fragariae</name>
    <dbReference type="NCBI Taxonomy" id="53985"/>
    <lineage>
        <taxon>Eukaryota</taxon>
        <taxon>Sar</taxon>
        <taxon>Stramenopiles</taxon>
        <taxon>Oomycota</taxon>
        <taxon>Peronosporomycetes</taxon>
        <taxon>Peronosporales</taxon>
        <taxon>Peronosporaceae</taxon>
        <taxon>Phytophthora</taxon>
    </lineage>
</organism>
<dbReference type="EMBL" id="QXFW01000930">
    <property type="protein sequence ID" value="KAE8999948.1"/>
    <property type="molecule type" value="Genomic_DNA"/>
</dbReference>
<evidence type="ECO:0000256" key="1">
    <source>
        <dbReference type="SAM" id="SignalP"/>
    </source>
</evidence>
<evidence type="ECO:0000313" key="3">
    <source>
        <dbReference type="Proteomes" id="UP000460718"/>
    </source>
</evidence>
<name>A0A6A3K372_9STRA</name>
<evidence type="ECO:0000313" key="2">
    <source>
        <dbReference type="EMBL" id="KAE8999948.1"/>
    </source>
</evidence>
<dbReference type="Proteomes" id="UP000460718">
    <property type="component" value="Unassembled WGS sequence"/>
</dbReference>
<proteinExistence type="predicted"/>
<reference evidence="2 3" key="1">
    <citation type="submission" date="2018-09" db="EMBL/GenBank/DDBJ databases">
        <title>Genomic investigation of the strawberry pathogen Phytophthora fragariae indicates pathogenicity is determined by transcriptional variation in three key races.</title>
        <authorList>
            <person name="Adams T.M."/>
            <person name="Armitage A.D."/>
            <person name="Sobczyk M.K."/>
            <person name="Bates H.J."/>
            <person name="Dunwell J.M."/>
            <person name="Nellist C.F."/>
            <person name="Harrison R.J."/>
        </authorList>
    </citation>
    <scope>NUCLEOTIDE SEQUENCE [LARGE SCALE GENOMIC DNA]</scope>
    <source>
        <strain evidence="2 3">SCRP245</strain>
    </source>
</reference>
<keyword evidence="1" id="KW-0732">Signal</keyword>
<feature type="signal peptide" evidence="1">
    <location>
        <begin position="1"/>
        <end position="18"/>
    </location>
</feature>
<protein>
    <submittedName>
        <fullName evidence="2">Uncharacterized protein</fullName>
    </submittedName>
</protein>
<gene>
    <name evidence="2" type="ORF">PF011_g14406</name>
</gene>
<comment type="caution">
    <text evidence="2">The sequence shown here is derived from an EMBL/GenBank/DDBJ whole genome shotgun (WGS) entry which is preliminary data.</text>
</comment>
<accession>A0A6A3K372</accession>
<feature type="chain" id="PRO_5025443673" evidence="1">
    <location>
        <begin position="19"/>
        <end position="281"/>
    </location>
</feature>
<dbReference type="AlphaFoldDB" id="A0A6A3K372"/>
<sequence length="281" mass="31723">MLLTLLTCSAWTTWLIVAALAPNETANWLMSTGAYNNGQFWLISDKTRVSSSLARLVLLSLMLATSYHSRRDDTWLRSKRKFSNVSSKALNLAMQVLPVVLLHLLESGAPEQRSSSAQSSTGLTYLEKLPPSSFEHHARIFADPAQIALFRLNFDSLRIHTLLELGLRVGMNLSFCYRCQRIGDAFITSRYRRRRIISTLSTVLPGTPDVQKPTLVPSAPRILIESLAASGELKSIQVVNRQLLQLPEMLRMCKYLELIVHKARVPPYRREVWQSELADTS</sequence>